<dbReference type="CDD" id="cd07920">
    <property type="entry name" value="Pumilio"/>
    <property type="match status" value="1"/>
</dbReference>
<feature type="repeat" description="Pumilio" evidence="2">
    <location>
        <begin position="376"/>
        <end position="411"/>
    </location>
</feature>
<dbReference type="Gene3D" id="1.25.10.10">
    <property type="entry name" value="Leucine-rich Repeat Variant"/>
    <property type="match status" value="1"/>
</dbReference>
<feature type="compositionally biased region" description="Polar residues" evidence="3">
    <location>
        <begin position="52"/>
        <end position="61"/>
    </location>
</feature>
<dbReference type="SUPFAM" id="SSF48371">
    <property type="entry name" value="ARM repeat"/>
    <property type="match status" value="1"/>
</dbReference>
<feature type="compositionally biased region" description="Polar residues" evidence="3">
    <location>
        <begin position="190"/>
        <end position="201"/>
    </location>
</feature>
<sequence length="632" mass="70415">MQNMSRDHFSIFSLSDMPHSSIEPHGSFSNPGQTQITSRPLSPNTKVAIDSQIPSSHSPMPSSERDHLEPFFSRITTESSRPQVFSAPPAGRDGPDERGRDRPSSSSVRFTSQGSYQPYSSSHLSHSGPQRYGSEGETGKFFEPHQQHPPSSNVTFDHPYLSHSQSLPSSKLQRIPVHSTSPPSYPGPPQQASQYPPTSFQAMPPGVHPYYVYPGAPPGYFPPSYVPGHTMPPPMMSRGPVQLPPGYAPSYVPGHPVGHPMGHMQAPRHHVPPRSHGASRSLNQFEDIVINTKRGVHLTRMSPIEDIVTHFTSLAKDQNGSRLIQSFLTNPAHIAILFECVHENAMDMVVDPFANYIYQKFLEVSELPKKDMLGRKLRKRILYLSYHVYGCRVVQKALEVVSDAVKIELVQEIRGEVVALMKDQNANHVCQRALELVVPKEVDFMIKAIEADDVVQLSMHPYACRVIQRLLEHGVREQVTPIVLGMKDEAVPLASNSYGNYVVQTAIDQSDIDISLKHEIVEQFTDKAVALSTHKFSSNVIERCIVVGTDEQKRIIIDSIIESLGVLVSDKFGNYCVQRALEYGTPEQKSKLMHLIQSDSSLRIQKYSAHLVRAVEHAMKTGSFPSKPRKGK</sequence>
<keyword evidence="6" id="KW-1185">Reference proteome</keyword>
<dbReference type="PROSITE" id="PS50303">
    <property type="entry name" value="PUM_HD"/>
    <property type="match status" value="1"/>
</dbReference>
<dbReference type="PANTHER" id="PTHR12537">
    <property type="entry name" value="RNA BINDING PROTEIN PUMILIO-RELATED"/>
    <property type="match status" value="1"/>
</dbReference>
<feature type="repeat" description="Pumilio" evidence="2">
    <location>
        <begin position="485"/>
        <end position="522"/>
    </location>
</feature>
<feature type="compositionally biased region" description="Polar residues" evidence="3">
    <location>
        <begin position="104"/>
        <end position="128"/>
    </location>
</feature>
<dbReference type="InterPro" id="IPR033133">
    <property type="entry name" value="PUM-HD"/>
</dbReference>
<protein>
    <recommendedName>
        <fullName evidence="4">PUM-HD domain-containing protein</fullName>
    </recommendedName>
</protein>
<feature type="region of interest" description="Disordered" evidence="3">
    <location>
        <begin position="15"/>
        <end position="201"/>
    </location>
</feature>
<feature type="compositionally biased region" description="Polar residues" evidence="3">
    <location>
        <begin position="27"/>
        <end position="45"/>
    </location>
</feature>
<proteinExistence type="predicted"/>
<feature type="compositionally biased region" description="Basic and acidic residues" evidence="3">
    <location>
        <begin position="137"/>
        <end position="146"/>
    </location>
</feature>
<feature type="compositionally biased region" description="Polar residues" evidence="3">
    <location>
        <begin position="162"/>
        <end position="182"/>
    </location>
</feature>
<feature type="repeat" description="Pumilio" evidence="2">
    <location>
        <begin position="559"/>
        <end position="594"/>
    </location>
</feature>
<feature type="repeat" description="Pumilio" evidence="2">
    <location>
        <begin position="412"/>
        <end position="447"/>
    </location>
</feature>
<reference evidence="5" key="1">
    <citation type="submission" date="2022-03" db="EMBL/GenBank/DDBJ databases">
        <title>Draft genome sequence of Aduncisulcus paluster, a free-living microaerophilic Fornicata.</title>
        <authorList>
            <person name="Yuyama I."/>
            <person name="Kume K."/>
            <person name="Tamura T."/>
            <person name="Inagaki Y."/>
            <person name="Hashimoto T."/>
        </authorList>
    </citation>
    <scope>NUCLEOTIDE SEQUENCE</scope>
    <source>
        <strain evidence="5">NY0171</strain>
    </source>
</reference>
<dbReference type="InterPro" id="IPR001313">
    <property type="entry name" value="Pumilio_RNA-bd_rpt"/>
</dbReference>
<dbReference type="SMART" id="SM00025">
    <property type="entry name" value="Pumilio"/>
    <property type="match status" value="8"/>
</dbReference>
<evidence type="ECO:0000313" key="5">
    <source>
        <dbReference type="EMBL" id="GKT27814.1"/>
    </source>
</evidence>
<dbReference type="InterPro" id="IPR033712">
    <property type="entry name" value="Pumilio_RNA-bd"/>
</dbReference>
<accession>A0ABQ5K8M5</accession>
<feature type="domain" description="PUM-HD" evidence="4">
    <location>
        <begin position="277"/>
        <end position="619"/>
    </location>
</feature>
<feature type="repeat" description="Pumilio" evidence="2">
    <location>
        <begin position="448"/>
        <end position="484"/>
    </location>
</feature>
<feature type="repeat" description="Pumilio" evidence="2">
    <location>
        <begin position="523"/>
        <end position="558"/>
    </location>
</feature>
<evidence type="ECO:0000313" key="6">
    <source>
        <dbReference type="Proteomes" id="UP001057375"/>
    </source>
</evidence>
<evidence type="ECO:0000256" key="2">
    <source>
        <dbReference type="PROSITE-ProRule" id="PRU00317"/>
    </source>
</evidence>
<dbReference type="InterPro" id="IPR011989">
    <property type="entry name" value="ARM-like"/>
</dbReference>
<feature type="compositionally biased region" description="Polar residues" evidence="3">
    <location>
        <begin position="74"/>
        <end position="83"/>
    </location>
</feature>
<feature type="compositionally biased region" description="Basic and acidic residues" evidence="3">
    <location>
        <begin position="93"/>
        <end position="103"/>
    </location>
</feature>
<dbReference type="PROSITE" id="PS50302">
    <property type="entry name" value="PUM"/>
    <property type="match status" value="6"/>
</dbReference>
<evidence type="ECO:0000256" key="1">
    <source>
        <dbReference type="ARBA" id="ARBA00022737"/>
    </source>
</evidence>
<comment type="caution">
    <text evidence="5">The sequence shown here is derived from an EMBL/GenBank/DDBJ whole genome shotgun (WGS) entry which is preliminary data.</text>
</comment>
<dbReference type="Proteomes" id="UP001057375">
    <property type="component" value="Unassembled WGS sequence"/>
</dbReference>
<dbReference type="EMBL" id="BQXS01000063">
    <property type="protein sequence ID" value="GKT27814.1"/>
    <property type="molecule type" value="Genomic_DNA"/>
</dbReference>
<gene>
    <name evidence="5" type="ORF">ADUPG1_000203</name>
</gene>
<name>A0ABQ5K8M5_9EUKA</name>
<keyword evidence="1" id="KW-0677">Repeat</keyword>
<organism evidence="5 6">
    <name type="scientific">Aduncisulcus paluster</name>
    <dbReference type="NCBI Taxonomy" id="2918883"/>
    <lineage>
        <taxon>Eukaryota</taxon>
        <taxon>Metamonada</taxon>
        <taxon>Carpediemonas-like organisms</taxon>
        <taxon>Aduncisulcus</taxon>
    </lineage>
</organism>
<evidence type="ECO:0000259" key="4">
    <source>
        <dbReference type="PROSITE" id="PS50303"/>
    </source>
</evidence>
<dbReference type="Pfam" id="PF00806">
    <property type="entry name" value="PUF"/>
    <property type="match status" value="8"/>
</dbReference>
<dbReference type="PANTHER" id="PTHR12537:SF12">
    <property type="entry name" value="MATERNAL PROTEIN PUMILIO"/>
    <property type="match status" value="1"/>
</dbReference>
<evidence type="ECO:0000256" key="3">
    <source>
        <dbReference type="SAM" id="MobiDB-lite"/>
    </source>
</evidence>
<dbReference type="InterPro" id="IPR016024">
    <property type="entry name" value="ARM-type_fold"/>
</dbReference>